<dbReference type="InterPro" id="IPR006121">
    <property type="entry name" value="HMA_dom"/>
</dbReference>
<dbReference type="SUPFAM" id="SSF55008">
    <property type="entry name" value="HMA, heavy metal-associated domain"/>
    <property type="match status" value="1"/>
</dbReference>
<dbReference type="CDD" id="cd00371">
    <property type="entry name" value="HMA"/>
    <property type="match status" value="1"/>
</dbReference>
<name>A0A6I4MK59_9ACTN</name>
<dbReference type="InterPro" id="IPR000428">
    <property type="entry name" value="Cu-bd"/>
</dbReference>
<proteinExistence type="predicted"/>
<dbReference type="GO" id="GO:0006825">
    <property type="term" value="P:copper ion transport"/>
    <property type="evidence" value="ECO:0007669"/>
    <property type="project" value="InterPro"/>
</dbReference>
<dbReference type="InterPro" id="IPR017969">
    <property type="entry name" value="Heavy-metal-associated_CS"/>
</dbReference>
<dbReference type="Pfam" id="PF00403">
    <property type="entry name" value="HMA"/>
    <property type="match status" value="1"/>
</dbReference>
<dbReference type="EMBL" id="WBMS02000028">
    <property type="protein sequence ID" value="MWA04544.1"/>
    <property type="molecule type" value="Genomic_DNA"/>
</dbReference>
<dbReference type="Gene3D" id="3.30.70.100">
    <property type="match status" value="1"/>
</dbReference>
<accession>A0A6I4MK59</accession>
<protein>
    <submittedName>
        <fullName evidence="3">Cation-transporting ATPase</fullName>
    </submittedName>
</protein>
<dbReference type="PROSITE" id="PS50846">
    <property type="entry name" value="HMA_2"/>
    <property type="match status" value="1"/>
</dbReference>
<dbReference type="PRINTS" id="PR00944">
    <property type="entry name" value="CUEXPORT"/>
</dbReference>
<evidence type="ECO:0000313" key="4">
    <source>
        <dbReference type="Proteomes" id="UP000462055"/>
    </source>
</evidence>
<dbReference type="InterPro" id="IPR036163">
    <property type="entry name" value="HMA_dom_sf"/>
</dbReference>
<comment type="caution">
    <text evidence="3">The sequence shown here is derived from an EMBL/GenBank/DDBJ whole genome shotgun (WGS) entry which is preliminary data.</text>
</comment>
<organism evidence="3 4">
    <name type="scientific">Actinomadura physcomitrii</name>
    <dbReference type="NCBI Taxonomy" id="2650748"/>
    <lineage>
        <taxon>Bacteria</taxon>
        <taxon>Bacillati</taxon>
        <taxon>Actinomycetota</taxon>
        <taxon>Actinomycetes</taxon>
        <taxon>Streptosporangiales</taxon>
        <taxon>Thermomonosporaceae</taxon>
        <taxon>Actinomadura</taxon>
    </lineage>
</organism>
<sequence>MTTNVSEIRYSVPAISCGHCVNAISGEVRQVPGVREVAVDVDTKVVTVRGNGLDDAALRAAIDEAGYDVAG</sequence>
<gene>
    <name evidence="3" type="ORF">F8568_030025</name>
</gene>
<keyword evidence="4" id="KW-1185">Reference proteome</keyword>
<evidence type="ECO:0000313" key="3">
    <source>
        <dbReference type="EMBL" id="MWA04544.1"/>
    </source>
</evidence>
<feature type="domain" description="HMA" evidence="2">
    <location>
        <begin position="6"/>
        <end position="70"/>
    </location>
</feature>
<keyword evidence="1" id="KW-0479">Metal-binding</keyword>
<evidence type="ECO:0000256" key="1">
    <source>
        <dbReference type="ARBA" id="ARBA00022723"/>
    </source>
</evidence>
<dbReference type="PROSITE" id="PS01047">
    <property type="entry name" value="HMA_1"/>
    <property type="match status" value="1"/>
</dbReference>
<reference evidence="3" key="1">
    <citation type="submission" date="2019-12" db="EMBL/GenBank/DDBJ databases">
        <title>Actinomadura physcomitrii sp. nov., a novel actinomycete isolated from moss [Physcomitrium sphaericum (Ludw) Fuernr].</title>
        <authorList>
            <person name="Zhuang X."/>
        </authorList>
    </citation>
    <scope>NUCLEOTIDE SEQUENCE [LARGE SCALE GENOMIC DNA]</scope>
    <source>
        <strain evidence="3">LD22</strain>
    </source>
</reference>
<dbReference type="GO" id="GO:0005507">
    <property type="term" value="F:copper ion binding"/>
    <property type="evidence" value="ECO:0007669"/>
    <property type="project" value="InterPro"/>
</dbReference>
<dbReference type="Proteomes" id="UP000462055">
    <property type="component" value="Unassembled WGS sequence"/>
</dbReference>
<evidence type="ECO:0000259" key="2">
    <source>
        <dbReference type="PROSITE" id="PS50846"/>
    </source>
</evidence>
<dbReference type="AlphaFoldDB" id="A0A6I4MK59"/>